<dbReference type="GO" id="GO:0005634">
    <property type="term" value="C:nucleus"/>
    <property type="evidence" value="ECO:0007669"/>
    <property type="project" value="UniProtKB-SubCell"/>
</dbReference>
<keyword evidence="4" id="KW-0378">Hydrolase</keyword>
<dbReference type="Gene3D" id="3.40.470.10">
    <property type="entry name" value="Uracil-DNA glycosylase-like domain"/>
    <property type="match status" value="1"/>
</dbReference>
<evidence type="ECO:0000313" key="11">
    <source>
        <dbReference type="Proteomes" id="UP001174909"/>
    </source>
</evidence>
<dbReference type="PANTHER" id="PTHR13235:SF2">
    <property type="entry name" value="SINGLE-STRAND SELECTIVE MONOFUNCTIONAL URACIL DNA GLYCOSYLASE"/>
    <property type="match status" value="1"/>
</dbReference>
<gene>
    <name evidence="10" type="ORF">GBAR_LOCUS357</name>
</gene>
<evidence type="ECO:0000256" key="1">
    <source>
        <dbReference type="ARBA" id="ARBA00004123"/>
    </source>
</evidence>
<comment type="caution">
    <text evidence="10">The sequence shown here is derived from an EMBL/GenBank/DDBJ whole genome shotgun (WGS) entry which is preliminary data.</text>
</comment>
<feature type="domain" description="Uracil-DNA glycosylase-like" evidence="9">
    <location>
        <begin position="104"/>
        <end position="275"/>
    </location>
</feature>
<evidence type="ECO:0000256" key="8">
    <source>
        <dbReference type="SAM" id="MobiDB-lite"/>
    </source>
</evidence>
<feature type="compositionally biased region" description="Polar residues" evidence="8">
    <location>
        <begin position="1"/>
        <end position="12"/>
    </location>
</feature>
<comment type="subcellular location">
    <subcellularLocation>
        <location evidence="1">Nucleus</location>
    </subcellularLocation>
</comment>
<proteinExistence type="inferred from homology"/>
<feature type="compositionally biased region" description="Polar residues" evidence="8">
    <location>
        <begin position="44"/>
        <end position="54"/>
    </location>
</feature>
<dbReference type="EMBL" id="CASHTH010000042">
    <property type="protein sequence ID" value="CAI7989863.1"/>
    <property type="molecule type" value="Genomic_DNA"/>
</dbReference>
<keyword evidence="6" id="KW-0234">DNA repair</keyword>
<protein>
    <submittedName>
        <fullName evidence="10">Single-strand selective monofunctional uracil DNA glycosylase</fullName>
    </submittedName>
</protein>
<sequence length="310" mass="34153">MTESVESATTAREVSGDKSCKRKRSSGINRADDSGQTKKCLRMTQVSSAESPGSPSRRFWELEQQMCRELSALSFSSPVTHIYNPLDYARQPHQCYLNSYADSPKRIMFFGMNPGPFGMAQTGVPFCDPTIATGWLKIVGEVEKPPTEHPKRPIVGLSGTRQEVSGGRFWGLFQDLCGEPETFFANCFVHNYCPLCFMGSTGKNITPPELKSSERNALQEVCDRYLLLVVELLGVEWVVGIGKYAEARAKKALQGCGGRVSVVSITHPSPINPAANKDWKGLATSQLDRLGLLHIVSGKSDRDLCTKIQQ</sequence>
<feature type="region of interest" description="Disordered" evidence="8">
    <location>
        <begin position="1"/>
        <end position="57"/>
    </location>
</feature>
<evidence type="ECO:0000256" key="7">
    <source>
        <dbReference type="ARBA" id="ARBA00023242"/>
    </source>
</evidence>
<dbReference type="InterPro" id="IPR039134">
    <property type="entry name" value="SMUG1"/>
</dbReference>
<dbReference type="InterPro" id="IPR036895">
    <property type="entry name" value="Uracil-DNA_glycosylase-like_sf"/>
</dbReference>
<evidence type="ECO:0000313" key="10">
    <source>
        <dbReference type="EMBL" id="CAI7989863.1"/>
    </source>
</evidence>
<comment type="similarity">
    <text evidence="2">Belongs to the uracil-DNA glycosylase (UDG) superfamily. SMUG1 family.</text>
</comment>
<evidence type="ECO:0000256" key="2">
    <source>
        <dbReference type="ARBA" id="ARBA00007889"/>
    </source>
</evidence>
<evidence type="ECO:0000256" key="6">
    <source>
        <dbReference type="ARBA" id="ARBA00023204"/>
    </source>
</evidence>
<dbReference type="PANTHER" id="PTHR13235">
    <property type="entry name" value="SINGLE-STRAND SELECTIVE MONOFUNCTIONAL URACIL DNA GLYCOSYLASE"/>
    <property type="match status" value="1"/>
</dbReference>
<dbReference type="GO" id="GO:0017065">
    <property type="term" value="F:single-strand selective uracil DNA N-glycosylase activity"/>
    <property type="evidence" value="ECO:0007669"/>
    <property type="project" value="InterPro"/>
</dbReference>
<dbReference type="Proteomes" id="UP001174909">
    <property type="component" value="Unassembled WGS sequence"/>
</dbReference>
<evidence type="ECO:0000259" key="9">
    <source>
        <dbReference type="Pfam" id="PF03167"/>
    </source>
</evidence>
<dbReference type="CDD" id="cd19374">
    <property type="entry name" value="UDG-F3_SMUG1-like"/>
    <property type="match status" value="1"/>
</dbReference>
<accession>A0AA35VS67</accession>
<dbReference type="AlphaFoldDB" id="A0AA35VS67"/>
<dbReference type="SUPFAM" id="SSF52141">
    <property type="entry name" value="Uracil-DNA glycosylase-like"/>
    <property type="match status" value="1"/>
</dbReference>
<keyword evidence="5" id="KW-0238">DNA-binding</keyword>
<dbReference type="FunFam" id="3.40.470.10:FF:000005">
    <property type="entry name" value="Single-strand selective monofunctional uracil DNA glycosylase"/>
    <property type="match status" value="1"/>
</dbReference>
<name>A0AA35VS67_GEOBA</name>
<reference evidence="10" key="1">
    <citation type="submission" date="2023-03" db="EMBL/GenBank/DDBJ databases">
        <authorList>
            <person name="Steffen K."/>
            <person name="Cardenas P."/>
        </authorList>
    </citation>
    <scope>NUCLEOTIDE SEQUENCE</scope>
</reference>
<evidence type="ECO:0000256" key="5">
    <source>
        <dbReference type="ARBA" id="ARBA00023125"/>
    </source>
</evidence>
<evidence type="ECO:0000256" key="4">
    <source>
        <dbReference type="ARBA" id="ARBA00022801"/>
    </source>
</evidence>
<organism evidence="10 11">
    <name type="scientific">Geodia barretti</name>
    <name type="common">Barrett's horny sponge</name>
    <dbReference type="NCBI Taxonomy" id="519541"/>
    <lineage>
        <taxon>Eukaryota</taxon>
        <taxon>Metazoa</taxon>
        <taxon>Porifera</taxon>
        <taxon>Demospongiae</taxon>
        <taxon>Heteroscleromorpha</taxon>
        <taxon>Tetractinellida</taxon>
        <taxon>Astrophorina</taxon>
        <taxon>Geodiidae</taxon>
        <taxon>Geodia</taxon>
    </lineage>
</organism>
<dbReference type="GO" id="GO:0000703">
    <property type="term" value="F:oxidized pyrimidine nucleobase lesion DNA N-glycosylase activity"/>
    <property type="evidence" value="ECO:0007669"/>
    <property type="project" value="TreeGrafter"/>
</dbReference>
<dbReference type="GO" id="GO:0003677">
    <property type="term" value="F:DNA binding"/>
    <property type="evidence" value="ECO:0007669"/>
    <property type="project" value="UniProtKB-KW"/>
</dbReference>
<dbReference type="Pfam" id="PF03167">
    <property type="entry name" value="UDG"/>
    <property type="match status" value="1"/>
</dbReference>
<evidence type="ECO:0000256" key="3">
    <source>
        <dbReference type="ARBA" id="ARBA00022763"/>
    </source>
</evidence>
<dbReference type="GO" id="GO:0006284">
    <property type="term" value="P:base-excision repair"/>
    <property type="evidence" value="ECO:0007669"/>
    <property type="project" value="InterPro"/>
</dbReference>
<keyword evidence="11" id="KW-1185">Reference proteome</keyword>
<keyword evidence="7" id="KW-0539">Nucleus</keyword>
<keyword evidence="3" id="KW-0227">DNA damage</keyword>
<dbReference type="InterPro" id="IPR005122">
    <property type="entry name" value="Uracil-DNA_glycosylase-like"/>
</dbReference>